<keyword evidence="5" id="KW-1185">Reference proteome</keyword>
<dbReference type="PROSITE" id="PS00061">
    <property type="entry name" value="ADH_SHORT"/>
    <property type="match status" value="1"/>
</dbReference>
<comment type="caution">
    <text evidence="4">The sequence shown here is derived from an EMBL/GenBank/DDBJ whole genome shotgun (WGS) entry which is preliminary data.</text>
</comment>
<organism evidence="4 5">
    <name type="scientific">Solihabitans fulvus</name>
    <dbReference type="NCBI Taxonomy" id="1892852"/>
    <lineage>
        <taxon>Bacteria</taxon>
        <taxon>Bacillati</taxon>
        <taxon>Actinomycetota</taxon>
        <taxon>Actinomycetes</taxon>
        <taxon>Pseudonocardiales</taxon>
        <taxon>Pseudonocardiaceae</taxon>
        <taxon>Solihabitans</taxon>
    </lineage>
</organism>
<dbReference type="EMBL" id="VUOB01000007">
    <property type="protein sequence ID" value="KAA2265344.1"/>
    <property type="molecule type" value="Genomic_DNA"/>
</dbReference>
<dbReference type="Gene3D" id="3.40.50.720">
    <property type="entry name" value="NAD(P)-binding Rossmann-like Domain"/>
    <property type="match status" value="1"/>
</dbReference>
<protein>
    <submittedName>
        <fullName evidence="4">SDR family oxidoreductase</fullName>
    </submittedName>
</protein>
<dbReference type="SMART" id="SM00822">
    <property type="entry name" value="PKS_KR"/>
    <property type="match status" value="1"/>
</dbReference>
<dbReference type="SUPFAM" id="SSF51735">
    <property type="entry name" value="NAD(P)-binding Rossmann-fold domains"/>
    <property type="match status" value="1"/>
</dbReference>
<evidence type="ECO:0000256" key="1">
    <source>
        <dbReference type="ARBA" id="ARBA00006484"/>
    </source>
</evidence>
<dbReference type="InterPro" id="IPR020904">
    <property type="entry name" value="Sc_DH/Rdtase_CS"/>
</dbReference>
<accession>A0A5B2XQX3</accession>
<dbReference type="PRINTS" id="PR00080">
    <property type="entry name" value="SDRFAMILY"/>
</dbReference>
<dbReference type="PANTHER" id="PTHR43975">
    <property type="entry name" value="ZGC:101858"/>
    <property type="match status" value="1"/>
</dbReference>
<dbReference type="InterPro" id="IPR057326">
    <property type="entry name" value="KR_dom"/>
</dbReference>
<evidence type="ECO:0000313" key="4">
    <source>
        <dbReference type="EMBL" id="KAA2265344.1"/>
    </source>
</evidence>
<sequence length="262" mass="26515">MRPANARGDIVSDTTFAGRTVLVTGGGTGIGRAAALAFAEQGAATVIITGRREAPLAEVAAQHPAVLPVVADVATEQGASAAADAVRAQGGALDVLVHNAGVIRLTPLSTPDLAAARDVLDVNVLGPVLLTTALLPQLRSPGGSIVLVSSVLGHLASPGVAVYAASKAAVDSLTRSWAKELAPRGIRVNAVAPGTVRTDVLGAGGLNADQVDAVRADHDRRVPLGRTGEVTDIAPWITRLAEPGSSWLTGQILTVDGGWELL</sequence>
<reference evidence="4 5" key="1">
    <citation type="submission" date="2019-09" db="EMBL/GenBank/DDBJ databases">
        <title>Goodfellowia gen. nov., a new genus of the Pseudonocardineae related to Actinoalloteichus, containing Goodfellowia coeruleoviolacea gen. nov., comb. nov. gen. nov., comb. nov.</title>
        <authorList>
            <person name="Labeda D."/>
        </authorList>
    </citation>
    <scope>NUCLEOTIDE SEQUENCE [LARGE SCALE GENOMIC DNA]</scope>
    <source>
        <strain evidence="4 5">AN110305</strain>
    </source>
</reference>
<evidence type="ECO:0000256" key="2">
    <source>
        <dbReference type="ARBA" id="ARBA00023002"/>
    </source>
</evidence>
<dbReference type="CDD" id="cd05233">
    <property type="entry name" value="SDR_c"/>
    <property type="match status" value="1"/>
</dbReference>
<dbReference type="InterPro" id="IPR002347">
    <property type="entry name" value="SDR_fam"/>
</dbReference>
<dbReference type="PRINTS" id="PR00081">
    <property type="entry name" value="GDHRDH"/>
</dbReference>
<feature type="domain" description="Ketoreductase" evidence="3">
    <location>
        <begin position="19"/>
        <end position="194"/>
    </location>
</feature>
<evidence type="ECO:0000259" key="3">
    <source>
        <dbReference type="SMART" id="SM00822"/>
    </source>
</evidence>
<dbReference type="GO" id="GO:0016491">
    <property type="term" value="F:oxidoreductase activity"/>
    <property type="evidence" value="ECO:0007669"/>
    <property type="project" value="UniProtKB-KW"/>
</dbReference>
<dbReference type="InterPro" id="IPR036291">
    <property type="entry name" value="NAD(P)-bd_dom_sf"/>
</dbReference>
<keyword evidence="2" id="KW-0560">Oxidoreductase</keyword>
<dbReference type="AlphaFoldDB" id="A0A5B2XQX3"/>
<dbReference type="PANTHER" id="PTHR43975:SF2">
    <property type="entry name" value="EG:BACR7A4.14 PROTEIN-RELATED"/>
    <property type="match status" value="1"/>
</dbReference>
<reference evidence="4 5" key="2">
    <citation type="submission" date="2019-09" db="EMBL/GenBank/DDBJ databases">
        <authorList>
            <person name="Jin C."/>
        </authorList>
    </citation>
    <scope>NUCLEOTIDE SEQUENCE [LARGE SCALE GENOMIC DNA]</scope>
    <source>
        <strain evidence="4 5">AN110305</strain>
    </source>
</reference>
<dbReference type="FunFam" id="3.40.50.720:FF:000084">
    <property type="entry name" value="Short-chain dehydrogenase reductase"/>
    <property type="match status" value="1"/>
</dbReference>
<proteinExistence type="inferred from homology"/>
<comment type="similarity">
    <text evidence="1">Belongs to the short-chain dehydrogenases/reductases (SDR) family.</text>
</comment>
<gene>
    <name evidence="4" type="ORF">F0L68_04895</name>
</gene>
<name>A0A5B2XQX3_9PSEU</name>
<dbReference type="Pfam" id="PF13561">
    <property type="entry name" value="adh_short_C2"/>
    <property type="match status" value="1"/>
</dbReference>
<evidence type="ECO:0000313" key="5">
    <source>
        <dbReference type="Proteomes" id="UP000323454"/>
    </source>
</evidence>
<dbReference type="Proteomes" id="UP000323454">
    <property type="component" value="Unassembled WGS sequence"/>
</dbReference>
<dbReference type="OrthoDB" id="9803333at2"/>